<dbReference type="OrthoDB" id="346100at2759"/>
<dbReference type="AlphaFoldDB" id="A0A6P6RX04"/>
<evidence type="ECO:0000313" key="3">
    <source>
        <dbReference type="Proteomes" id="UP000515125"/>
    </source>
</evidence>
<keyword evidence="2" id="KW-0812">Transmembrane</keyword>
<reference evidence="4" key="1">
    <citation type="submission" date="2025-08" db="UniProtKB">
        <authorList>
            <consortium name="RefSeq"/>
        </authorList>
    </citation>
    <scope>IDENTIFICATION</scope>
</reference>
<keyword evidence="2" id="KW-0472">Membrane</keyword>
<evidence type="ECO:0000256" key="1">
    <source>
        <dbReference type="SAM" id="MobiDB-lite"/>
    </source>
</evidence>
<gene>
    <name evidence="4" type="primary">LOC34617914</name>
</gene>
<proteinExistence type="predicted"/>
<protein>
    <submittedName>
        <fullName evidence="4">Uncharacterized protein LOC34617914</fullName>
    </submittedName>
</protein>
<feature type="transmembrane region" description="Helical" evidence="2">
    <location>
        <begin position="752"/>
        <end position="770"/>
    </location>
</feature>
<evidence type="ECO:0000313" key="4">
    <source>
        <dbReference type="RefSeq" id="XP_026192408.1"/>
    </source>
</evidence>
<dbReference type="Proteomes" id="UP000515125">
    <property type="component" value="Unplaced"/>
</dbReference>
<name>A0A6P6RX04_9EIME</name>
<evidence type="ECO:0000256" key="2">
    <source>
        <dbReference type="SAM" id="Phobius"/>
    </source>
</evidence>
<dbReference type="RefSeq" id="XP_026192408.1">
    <property type="nucleotide sequence ID" value="XM_026336623.1"/>
</dbReference>
<keyword evidence="2" id="KW-1133">Transmembrane helix</keyword>
<dbReference type="GeneID" id="34617914"/>
<keyword evidence="3" id="KW-1185">Reference proteome</keyword>
<sequence length="839" mass="92989">MRIMDSLQKQSTDLHPLLLFFHQPVRAGATHATDDFWTLPERFLPLAETTPRSLGNEYASTTGAHCLLVSENRNVLSAIASAMSEGGHLVEASISGEASAAVALEFADFPLEMLESPEFASVLSRYVGDVAAERRATECIRWIDLELFKAPTAAAGDAYSAAEKPQGGTDTATTGSTACLSLPPQGRHVDACSSLNKQFGAAIRKAARHPAEEEFPTWYVECTAAPWFAEAVLSSVEEKASPQGSPYFFAHLDYTSPIPEAFSSQMPKALPLSPTRRSEFVDDFVPPQAGDTATLLCLKKGQQLIFSRETEETALNVEFLPGPWTVEVQVELFPNVLRSMGIGVRLRLLENISVTLPPTRVLPVYTSNLGSEQWLTLELAALYAEEQQLQDAEIEDMELRGEWIQADEVPRITQMGTLPIGPCFLRRRKGFNEPVVLDCINRTRIDKKSRKGTACSPIDRLFLFAILMDAVGLVRRGVVGMALAYAPALKISKSFYSLIKTEYDISSSVVADLSLFTMQREWSMSLPEELKAREENTARQNMLEAEIWTPEQDKLLNVISAEVLQVYARGRKDRRTHTKEKYLTFIETDSKLIVHVPLKYLSHFRRQVLQLKNCKDAELIFTFTDSGGKFHPFHKVPLPQDVVYLKFGKTFQTGGARAEAPPDGDHPLPPESLSHVGNEASKPNQTHMQAVDGKEAKPDSSAASASRGFASLPLPQENQESTEGRITYLQLLWQNVAESHYQELRRVAIENIIWDVGLCAVALLLPVILVKFIGTRSGRATAAALKRSREFHLASFQTKDLAIIPGPREEVQTPYFHPQKVQLSEADILLAGLGESQRV</sequence>
<feature type="region of interest" description="Disordered" evidence="1">
    <location>
        <begin position="654"/>
        <end position="718"/>
    </location>
</feature>
<organism evidence="3 4">
    <name type="scientific">Cyclospora cayetanensis</name>
    <dbReference type="NCBI Taxonomy" id="88456"/>
    <lineage>
        <taxon>Eukaryota</taxon>
        <taxon>Sar</taxon>
        <taxon>Alveolata</taxon>
        <taxon>Apicomplexa</taxon>
        <taxon>Conoidasida</taxon>
        <taxon>Coccidia</taxon>
        <taxon>Eucoccidiorida</taxon>
        <taxon>Eimeriorina</taxon>
        <taxon>Eimeriidae</taxon>
        <taxon>Cyclospora</taxon>
    </lineage>
</organism>
<accession>A0A6P6RX04</accession>